<organism evidence="1 2">
    <name type="scientific">Paragonimus westermani</name>
    <dbReference type="NCBI Taxonomy" id="34504"/>
    <lineage>
        <taxon>Eukaryota</taxon>
        <taxon>Metazoa</taxon>
        <taxon>Spiralia</taxon>
        <taxon>Lophotrochozoa</taxon>
        <taxon>Platyhelminthes</taxon>
        <taxon>Trematoda</taxon>
        <taxon>Digenea</taxon>
        <taxon>Plagiorchiida</taxon>
        <taxon>Troglotremata</taxon>
        <taxon>Troglotrematidae</taxon>
        <taxon>Paragonimus</taxon>
    </lineage>
</organism>
<protein>
    <submittedName>
        <fullName evidence="1">Uncharacterized protein</fullName>
    </submittedName>
</protein>
<evidence type="ECO:0000313" key="2">
    <source>
        <dbReference type="Proteomes" id="UP000699462"/>
    </source>
</evidence>
<dbReference type="Proteomes" id="UP000699462">
    <property type="component" value="Unassembled WGS sequence"/>
</dbReference>
<evidence type="ECO:0000313" key="1">
    <source>
        <dbReference type="EMBL" id="KAF8569485.1"/>
    </source>
</evidence>
<proteinExistence type="predicted"/>
<reference evidence="1 2" key="1">
    <citation type="submission" date="2019-07" db="EMBL/GenBank/DDBJ databases">
        <title>Annotation for the trematode Paragonimus westermani.</title>
        <authorList>
            <person name="Choi Y.-J."/>
        </authorList>
    </citation>
    <scope>NUCLEOTIDE SEQUENCE [LARGE SCALE GENOMIC DNA]</scope>
    <source>
        <strain evidence="1">180907_Pwestermani</strain>
    </source>
</reference>
<accession>A0A8T0DNF7</accession>
<gene>
    <name evidence="1" type="ORF">P879_01073</name>
</gene>
<keyword evidence="2" id="KW-1185">Reference proteome</keyword>
<dbReference type="AlphaFoldDB" id="A0A8T0DNF7"/>
<dbReference type="OrthoDB" id="6260267at2759"/>
<dbReference type="EMBL" id="JTDF01001828">
    <property type="protein sequence ID" value="KAF8569485.1"/>
    <property type="molecule type" value="Genomic_DNA"/>
</dbReference>
<name>A0A8T0DNF7_9TREM</name>
<sequence>MSYHWRTDRTETDSNKQREQSRSFVCCRSRKVVINCNDSLLDCEMNVDMKTPFDLRHPLCLLNNRWSQKEINVSFSLPWDNCMAIPVSSSFPFCVNKMAQNNSECIHDTTLAGRSLQLVVLHQFQNKFSRKCVRLFDDGILKIPHLRSTAQCGVTLLSKDLTLSTPTANAANKKISTVKPKFQVFDNRKYCRKKKASLRSLRTSDFLEEYMSDSDIHSDDCSVEELSPCVFQEDEKYPAKFGQQTLSTMDVVDLGQQAYVGESLNSSPSRLSLTEQLPRKVDVPQTKSTPVMNVSQETSHLNELFSISSYVLDDYAETIGKNIHLKSADGIEKSCRHYFDRGGVFATSLFADTCEAFLISPLITGVQLTYSTPSKCPWLEQWGTERICHKNLITNCVSESDTRGLQNHCRQENMTLVKKTFTTPPIEHGLTNSDEDTITSCEEQSSFDSHTTVEFSLIEQDSWTLVQPTGALSAAKLQPEKEEWIVIDEFLNQHYV</sequence>
<comment type="caution">
    <text evidence="1">The sequence shown here is derived from an EMBL/GenBank/DDBJ whole genome shotgun (WGS) entry which is preliminary data.</text>
</comment>